<evidence type="ECO:0000256" key="3">
    <source>
        <dbReference type="ARBA" id="ARBA00022723"/>
    </source>
</evidence>
<dbReference type="EMBL" id="JBFMIA010000001">
    <property type="protein sequence ID" value="MEW9500450.1"/>
    <property type="molecule type" value="Genomic_DNA"/>
</dbReference>
<dbReference type="NCBIfam" id="NF045773">
    <property type="entry name" value="cytochro_C550"/>
    <property type="match status" value="1"/>
</dbReference>
<dbReference type="Pfam" id="PF13442">
    <property type="entry name" value="Cytochrome_CBB3"/>
    <property type="match status" value="1"/>
</dbReference>
<dbReference type="PIRSF" id="PIRSF000025">
    <property type="entry name" value="Cytc_Bsub_c550"/>
    <property type="match status" value="1"/>
</dbReference>
<comment type="caution">
    <text evidence="9">The sequence shown here is derived from an EMBL/GenBank/DDBJ whole genome shotgun (WGS) entry which is preliminary data.</text>
</comment>
<evidence type="ECO:0000256" key="5">
    <source>
        <dbReference type="ARBA" id="ARBA00023004"/>
    </source>
</evidence>
<evidence type="ECO:0000256" key="1">
    <source>
        <dbReference type="ARBA" id="ARBA00022448"/>
    </source>
</evidence>
<evidence type="ECO:0000256" key="4">
    <source>
        <dbReference type="ARBA" id="ARBA00022982"/>
    </source>
</evidence>
<dbReference type="Proteomes" id="UP001556040">
    <property type="component" value="Unassembled WGS sequence"/>
</dbReference>
<dbReference type="PANTHER" id="PTHR37823:SF4">
    <property type="entry name" value="MENAQUINOL-CYTOCHROME C REDUCTASE CYTOCHROME B_C SUBUNIT"/>
    <property type="match status" value="1"/>
</dbReference>
<dbReference type="InterPro" id="IPR009056">
    <property type="entry name" value="Cyt_c-like_dom"/>
</dbReference>
<evidence type="ECO:0000256" key="6">
    <source>
        <dbReference type="PROSITE-ProRule" id="PRU00433"/>
    </source>
</evidence>
<keyword evidence="4" id="KW-0249">Electron transport</keyword>
<evidence type="ECO:0000259" key="8">
    <source>
        <dbReference type="PROSITE" id="PS51007"/>
    </source>
</evidence>
<keyword evidence="10" id="KW-1185">Reference proteome</keyword>
<dbReference type="InterPro" id="IPR054780">
    <property type="entry name" value="Cytochro_C550_firm"/>
</dbReference>
<keyword evidence="7" id="KW-0812">Transmembrane</keyword>
<keyword evidence="5 6" id="KW-0408">Iron</keyword>
<sequence>MTKNPIIPFVLIMVLGFGVVFFMSIKGLGDNEDIAGEEDGAGEEAGGTDFDPEGYYEQTCIACHGDAYDEAGGAGPSLLGVGEELSVEEIRDILVNGIGAMPAGQVDEANADAMAEWVAAIGTEEDTE</sequence>
<dbReference type="InterPro" id="IPR036909">
    <property type="entry name" value="Cyt_c-like_dom_sf"/>
</dbReference>
<evidence type="ECO:0000256" key="7">
    <source>
        <dbReference type="SAM" id="Phobius"/>
    </source>
</evidence>
<dbReference type="PANTHER" id="PTHR37823">
    <property type="entry name" value="CYTOCHROME C-553-LIKE"/>
    <property type="match status" value="1"/>
</dbReference>
<feature type="domain" description="Cytochrome c" evidence="8">
    <location>
        <begin position="41"/>
        <end position="122"/>
    </location>
</feature>
<proteinExistence type="predicted"/>
<keyword evidence="3 6" id="KW-0479">Metal-binding</keyword>
<keyword evidence="1" id="KW-0813">Transport</keyword>
<dbReference type="InterPro" id="IPR051811">
    <property type="entry name" value="Cytochrome_c550/c551-like"/>
</dbReference>
<name>A0ABV3PZD5_9BACL</name>
<organism evidence="9 10">
    <name type="scientific">Jeotgalibacillus marinus</name>
    <dbReference type="NCBI Taxonomy" id="86667"/>
    <lineage>
        <taxon>Bacteria</taxon>
        <taxon>Bacillati</taxon>
        <taxon>Bacillota</taxon>
        <taxon>Bacilli</taxon>
        <taxon>Bacillales</taxon>
        <taxon>Caryophanaceae</taxon>
        <taxon>Jeotgalibacillus</taxon>
    </lineage>
</organism>
<keyword evidence="7" id="KW-1133">Transmembrane helix</keyword>
<evidence type="ECO:0000313" key="10">
    <source>
        <dbReference type="Proteomes" id="UP001556040"/>
    </source>
</evidence>
<dbReference type="Gene3D" id="1.10.760.10">
    <property type="entry name" value="Cytochrome c-like domain"/>
    <property type="match status" value="1"/>
</dbReference>
<reference evidence="9 10" key="1">
    <citation type="journal article" date="1979" name="Int. J. Syst. Evol. Microbiol.">
        <title>Bacillus globisporus subsp. marinus subsp. nov.</title>
        <authorList>
            <person name="Liu H."/>
        </authorList>
    </citation>
    <scope>NUCLEOTIDE SEQUENCE [LARGE SCALE GENOMIC DNA]</scope>
    <source>
        <strain evidence="9 10">DSM 1297</strain>
    </source>
</reference>
<feature type="transmembrane region" description="Helical" evidence="7">
    <location>
        <begin position="6"/>
        <end position="25"/>
    </location>
</feature>
<dbReference type="SUPFAM" id="SSF46626">
    <property type="entry name" value="Cytochrome c"/>
    <property type="match status" value="1"/>
</dbReference>
<dbReference type="RefSeq" id="WP_367777735.1">
    <property type="nucleotide sequence ID" value="NZ_JBFMIA010000001.1"/>
</dbReference>
<evidence type="ECO:0000313" key="9">
    <source>
        <dbReference type="EMBL" id="MEW9500450.1"/>
    </source>
</evidence>
<accession>A0ABV3PZD5</accession>
<gene>
    <name evidence="9" type="primary">cccA</name>
    <name evidence="9" type="ORF">AB1471_01400</name>
</gene>
<evidence type="ECO:0000256" key="2">
    <source>
        <dbReference type="ARBA" id="ARBA00022617"/>
    </source>
</evidence>
<keyword evidence="2 6" id="KW-0349">Heme</keyword>
<keyword evidence="7" id="KW-0472">Membrane</keyword>
<dbReference type="InterPro" id="IPR012218">
    <property type="entry name" value="Cyt_c_BACSU-c550-type"/>
</dbReference>
<protein>
    <submittedName>
        <fullName evidence="9">Cytochrome c550</fullName>
    </submittedName>
</protein>
<dbReference type="PROSITE" id="PS51007">
    <property type="entry name" value="CYTC"/>
    <property type="match status" value="1"/>
</dbReference>